<dbReference type="EMBL" id="JAUJEB010000003">
    <property type="protein sequence ID" value="MDN5213456.1"/>
    <property type="molecule type" value="Genomic_DNA"/>
</dbReference>
<dbReference type="Gene3D" id="2.120.10.30">
    <property type="entry name" value="TolB, C-terminal domain"/>
    <property type="match status" value="1"/>
</dbReference>
<dbReference type="InterPro" id="IPR011659">
    <property type="entry name" value="WD40"/>
</dbReference>
<protein>
    <recommendedName>
        <fullName evidence="3">WD40-like Beta Propeller Repeat</fullName>
    </recommendedName>
</protein>
<dbReference type="Pfam" id="PF07676">
    <property type="entry name" value="PD40"/>
    <property type="match status" value="5"/>
</dbReference>
<organism evidence="1 2">
    <name type="scientific">Agaribacillus aureus</name>
    <dbReference type="NCBI Taxonomy" id="3051825"/>
    <lineage>
        <taxon>Bacteria</taxon>
        <taxon>Pseudomonadati</taxon>
        <taxon>Bacteroidota</taxon>
        <taxon>Cytophagia</taxon>
        <taxon>Cytophagales</taxon>
        <taxon>Splendidivirgaceae</taxon>
        <taxon>Agaribacillus</taxon>
    </lineage>
</organism>
<dbReference type="InterPro" id="IPR011042">
    <property type="entry name" value="6-blade_b-propeller_TolB-like"/>
</dbReference>
<reference evidence="1" key="1">
    <citation type="submission" date="2023-06" db="EMBL/GenBank/DDBJ databases">
        <title>Genomic of Agaribacillus aureum.</title>
        <authorList>
            <person name="Wang G."/>
        </authorList>
    </citation>
    <scope>NUCLEOTIDE SEQUENCE</scope>
    <source>
        <strain evidence="1">BMA12</strain>
    </source>
</reference>
<evidence type="ECO:0000313" key="1">
    <source>
        <dbReference type="EMBL" id="MDN5213456.1"/>
    </source>
</evidence>
<dbReference type="SUPFAM" id="SSF82171">
    <property type="entry name" value="DPP6 N-terminal domain-like"/>
    <property type="match status" value="1"/>
</dbReference>
<evidence type="ECO:0000313" key="2">
    <source>
        <dbReference type="Proteomes" id="UP001172083"/>
    </source>
</evidence>
<accession>A0ABT8LAP4</accession>
<evidence type="ECO:0008006" key="3">
    <source>
        <dbReference type="Google" id="ProtNLM"/>
    </source>
</evidence>
<sequence length="301" mass="33991">MKVLTILVPLVLLAAKITQAQDLRKQSLKYLKQSPPGLTPKVFAPGIVSKENQYEFGSVFSKDGTEFYYAVTVDGKADIRYMKLEGSQWTSPEKIIYDDLYGYNDPFLSPDEKRLFFISGQPLSGSGKKKDIDIWYVEKEGNGWSTPINAGKTINSDKNEYYISFTNSGTMYFASNVGAGEENKRDFDIYAAAQVNGEFQQPVRMGESINTKGYEADVFVAYDESYLIFCAERKEGYGRGDLYISFKNKDGSWTQAKNMGSAINTANYEFCPFVTKDGKYLFYSGNQDIYWVDAKIIDGLR</sequence>
<gene>
    <name evidence="1" type="ORF">QQ020_15405</name>
</gene>
<comment type="caution">
    <text evidence="1">The sequence shown here is derived from an EMBL/GenBank/DDBJ whole genome shotgun (WGS) entry which is preliminary data.</text>
</comment>
<keyword evidence="2" id="KW-1185">Reference proteome</keyword>
<proteinExistence type="predicted"/>
<dbReference type="Proteomes" id="UP001172083">
    <property type="component" value="Unassembled WGS sequence"/>
</dbReference>
<dbReference type="RefSeq" id="WP_346758795.1">
    <property type="nucleotide sequence ID" value="NZ_JAUJEB010000003.1"/>
</dbReference>
<name>A0ABT8LAP4_9BACT</name>